<protein>
    <submittedName>
        <fullName evidence="2">Uncharacterized protein</fullName>
    </submittedName>
</protein>
<organism evidence="2 3">
    <name type="scientific">Mycobacterium paragordonae</name>
    <dbReference type="NCBI Taxonomy" id="1389713"/>
    <lineage>
        <taxon>Bacteria</taxon>
        <taxon>Bacillati</taxon>
        <taxon>Actinomycetota</taxon>
        <taxon>Actinomycetes</taxon>
        <taxon>Mycobacteriales</taxon>
        <taxon>Mycobacteriaceae</taxon>
        <taxon>Mycobacterium</taxon>
    </lineage>
</organism>
<proteinExistence type="predicted"/>
<feature type="compositionally biased region" description="Acidic residues" evidence="1">
    <location>
        <begin position="20"/>
        <end position="30"/>
    </location>
</feature>
<dbReference type="Proteomes" id="UP000465240">
    <property type="component" value="Unassembled WGS sequence"/>
</dbReference>
<sequence length="75" mass="8408">MRRREIDQSAGDHMAVIADETGDAPDDEQQSDAGYPQLHQLSYVTPAVLGNGLRRIDWREYRRPISGNSHPHPGV</sequence>
<evidence type="ECO:0000313" key="3">
    <source>
        <dbReference type="Proteomes" id="UP000465240"/>
    </source>
</evidence>
<dbReference type="EMBL" id="BLKX01000001">
    <property type="protein sequence ID" value="GFG80748.1"/>
    <property type="molecule type" value="Genomic_DNA"/>
</dbReference>
<keyword evidence="3" id="KW-1185">Reference proteome</keyword>
<evidence type="ECO:0000256" key="1">
    <source>
        <dbReference type="SAM" id="MobiDB-lite"/>
    </source>
</evidence>
<gene>
    <name evidence="2" type="ORF">MPRG_40240</name>
</gene>
<reference evidence="2 3" key="1">
    <citation type="journal article" date="2019" name="Emerg. Microbes Infect.">
        <title>Comprehensive subspecies identification of 175 nontuberculous mycobacteria species based on 7547 genomic profiles.</title>
        <authorList>
            <person name="Matsumoto Y."/>
            <person name="Kinjo T."/>
            <person name="Motooka D."/>
            <person name="Nabeya D."/>
            <person name="Jung N."/>
            <person name="Uechi K."/>
            <person name="Horii T."/>
            <person name="Iida T."/>
            <person name="Fujita J."/>
            <person name="Nakamura S."/>
        </authorList>
    </citation>
    <scope>NUCLEOTIDE SEQUENCE [LARGE SCALE GENOMIC DNA]</scope>
    <source>
        <strain evidence="2 3">JCM 18565</strain>
    </source>
</reference>
<accession>A0ABQ1C9L4</accession>
<feature type="region of interest" description="Disordered" evidence="1">
    <location>
        <begin position="1"/>
        <end position="36"/>
    </location>
</feature>
<evidence type="ECO:0000313" key="2">
    <source>
        <dbReference type="EMBL" id="GFG80748.1"/>
    </source>
</evidence>
<comment type="caution">
    <text evidence="2">The sequence shown here is derived from an EMBL/GenBank/DDBJ whole genome shotgun (WGS) entry which is preliminary data.</text>
</comment>
<name>A0ABQ1C9L4_9MYCO</name>